<feature type="region of interest" description="Disordered" evidence="1">
    <location>
        <begin position="242"/>
        <end position="262"/>
    </location>
</feature>
<name>A0A5C3FDP9_PSEA2</name>
<dbReference type="EMBL" id="OOIQ01000001">
    <property type="protein sequence ID" value="SPO42508.1"/>
    <property type="molecule type" value="Genomic_DNA"/>
</dbReference>
<feature type="chain" id="PRO_5022995853" evidence="2">
    <location>
        <begin position="20"/>
        <end position="262"/>
    </location>
</feature>
<organism evidence="3 4">
    <name type="scientific">Pseudozyma antarctica</name>
    <name type="common">Yeast</name>
    <name type="synonym">Candida antarctica</name>
    <dbReference type="NCBI Taxonomy" id="84753"/>
    <lineage>
        <taxon>Eukaryota</taxon>
        <taxon>Fungi</taxon>
        <taxon>Dikarya</taxon>
        <taxon>Basidiomycota</taxon>
        <taxon>Ustilaginomycotina</taxon>
        <taxon>Ustilaginomycetes</taxon>
        <taxon>Ustilaginales</taxon>
        <taxon>Ustilaginaceae</taxon>
        <taxon>Moesziomyces</taxon>
    </lineage>
</organism>
<proteinExistence type="predicted"/>
<evidence type="ECO:0000256" key="2">
    <source>
        <dbReference type="SAM" id="SignalP"/>
    </source>
</evidence>
<keyword evidence="2" id="KW-0732">Signal</keyword>
<feature type="signal peptide" evidence="2">
    <location>
        <begin position="1"/>
        <end position="19"/>
    </location>
</feature>
<dbReference type="AlphaFoldDB" id="A0A5C3FDP9"/>
<reference evidence="3" key="1">
    <citation type="submission" date="2018-03" db="EMBL/GenBank/DDBJ databases">
        <authorList>
            <person name="Guldener U."/>
        </authorList>
    </citation>
    <scope>NUCLEOTIDE SEQUENCE [LARGE SCALE GENOMIC DNA]</scope>
    <source>
        <strain evidence="3">ATCC34888</strain>
    </source>
</reference>
<evidence type="ECO:0000313" key="3">
    <source>
        <dbReference type="EMBL" id="SPO42508.1"/>
    </source>
</evidence>
<comment type="caution">
    <text evidence="3">The sequence shown here is derived from an EMBL/GenBank/DDBJ whole genome shotgun (WGS) entry which is preliminary data.</text>
</comment>
<sequence>MRVLPTFGGLLVALQLVAAVHLDQLDSVRFAKVRRTVSGPPKEDLKRRAIEEIVPGVRELVEKFEGQTGAKSQAEFMAQLKQLVQGSDQAASSKGKEVMNHYQAGTSNVPSRTFTHPAEGEALVNPRFSEHDKLLNKHVEALDGQAHTLNVHEQVLLKSMEGLDTLNGRLTAVEASKEKLLEAQKTGNRALKWGVGTALGTATLAGGASALYAQGSKDHINALSDTVAQQQAEIEKLKAASAGEAPAGAGTQAGTSTSGGLV</sequence>
<dbReference type="Proteomes" id="UP000325008">
    <property type="component" value="Unassembled WGS sequence"/>
</dbReference>
<evidence type="ECO:0000256" key="1">
    <source>
        <dbReference type="SAM" id="MobiDB-lite"/>
    </source>
</evidence>
<gene>
    <name evidence="3" type="ORF">PSANT_00191</name>
</gene>
<keyword evidence="4" id="KW-1185">Reference proteome</keyword>
<dbReference type="OrthoDB" id="10258821at2759"/>
<dbReference type="RefSeq" id="XP_014659284.1">
    <property type="nucleotide sequence ID" value="XM_014803798.1"/>
</dbReference>
<protein>
    <submittedName>
        <fullName evidence="3">Uncharacterized protein</fullName>
    </submittedName>
</protein>
<accession>A0A5C3FDP9</accession>
<evidence type="ECO:0000313" key="4">
    <source>
        <dbReference type="Proteomes" id="UP000325008"/>
    </source>
</evidence>